<evidence type="ECO:0000259" key="1">
    <source>
        <dbReference type="Pfam" id="PF24035"/>
    </source>
</evidence>
<dbReference type="KEGG" id="hara:AArcS_2494"/>
<dbReference type="Proteomes" id="UP000663586">
    <property type="component" value="Chromosome"/>
</dbReference>
<protein>
    <submittedName>
        <fullName evidence="2">Putative trancriptional regulator, ArsR family</fullName>
    </submittedName>
</protein>
<gene>
    <name evidence="2" type="ORF">AArcS_2494</name>
</gene>
<evidence type="ECO:0000313" key="3">
    <source>
        <dbReference type="Proteomes" id="UP000663586"/>
    </source>
</evidence>
<feature type="domain" description="DUF7344" evidence="1">
    <location>
        <begin position="46"/>
        <end position="110"/>
    </location>
</feature>
<dbReference type="InterPro" id="IPR055768">
    <property type="entry name" value="DUF7344"/>
</dbReference>
<dbReference type="EMBL" id="CP064786">
    <property type="protein sequence ID" value="QSG03690.1"/>
    <property type="molecule type" value="Genomic_DNA"/>
</dbReference>
<accession>A0A897MND6</accession>
<keyword evidence="3" id="KW-1185">Reference proteome</keyword>
<dbReference type="AlphaFoldDB" id="A0A897MND6"/>
<name>A0A897MND6_9EURY</name>
<organism evidence="2 3">
    <name type="scientific">Natranaeroarchaeum sulfidigenes</name>
    <dbReference type="NCBI Taxonomy" id="2784880"/>
    <lineage>
        <taxon>Archaea</taxon>
        <taxon>Methanobacteriati</taxon>
        <taxon>Methanobacteriota</taxon>
        <taxon>Stenosarchaea group</taxon>
        <taxon>Halobacteria</taxon>
        <taxon>Halobacteriales</taxon>
        <taxon>Natronoarchaeaceae</taxon>
        <taxon>Natranaeroarchaeum</taxon>
    </lineage>
</organism>
<sequence length="123" mass="13861">MIQMSGDDLSGRRCESDRIAEQPVSIDEVLQRHGITPFLDAPAELHTILSSPFRKCVLIELAQADGPLTPEELARRVVEYEEVEVTTRSKALVRLHHIHLPKLRSCGAVKKNNYSNDYVIEVV</sequence>
<reference evidence="2" key="1">
    <citation type="submission" date="2020-11" db="EMBL/GenBank/DDBJ databases">
        <title>Carbohydrate-dependent, anaerobic sulfur respiration: A novel catabolism in halophilic archaea.</title>
        <authorList>
            <person name="Sorokin D.Y."/>
            <person name="Messina E."/>
            <person name="Smedile F."/>
            <person name="La Cono V."/>
            <person name="Hallsworth J.E."/>
            <person name="Yakimov M.M."/>
        </authorList>
    </citation>
    <scope>NUCLEOTIDE SEQUENCE</scope>
    <source>
        <strain evidence="2">AArc-S</strain>
    </source>
</reference>
<evidence type="ECO:0000313" key="2">
    <source>
        <dbReference type="EMBL" id="QSG03690.1"/>
    </source>
</evidence>
<proteinExistence type="predicted"/>
<dbReference type="Pfam" id="PF24035">
    <property type="entry name" value="DUF7344"/>
    <property type="match status" value="1"/>
</dbReference>